<keyword evidence="1" id="KW-0812">Transmembrane</keyword>
<gene>
    <name evidence="3" type="ORF">J0A69_01830</name>
</gene>
<comment type="caution">
    <text evidence="3">The sequence shown here is derived from an EMBL/GenBank/DDBJ whole genome shotgun (WGS) entry which is preliminary data.</text>
</comment>
<keyword evidence="1" id="KW-0472">Membrane</keyword>
<proteinExistence type="predicted"/>
<feature type="transmembrane region" description="Helical" evidence="1">
    <location>
        <begin position="46"/>
        <end position="63"/>
    </location>
</feature>
<dbReference type="SUPFAM" id="SSF49299">
    <property type="entry name" value="PKD domain"/>
    <property type="match status" value="1"/>
</dbReference>
<keyword evidence="1" id="KW-1133">Transmembrane helix</keyword>
<feature type="domain" description="DUF7507" evidence="2">
    <location>
        <begin position="528"/>
        <end position="631"/>
    </location>
</feature>
<dbReference type="Pfam" id="PF24346">
    <property type="entry name" value="DUF7507"/>
    <property type="match status" value="3"/>
</dbReference>
<protein>
    <recommendedName>
        <fullName evidence="2">DUF7507 domain-containing protein</fullName>
    </recommendedName>
</protein>
<organism evidence="3 4">
    <name type="scientific">Algoriphagus pacificus</name>
    <dbReference type="NCBI Taxonomy" id="2811234"/>
    <lineage>
        <taxon>Bacteria</taxon>
        <taxon>Pseudomonadati</taxon>
        <taxon>Bacteroidota</taxon>
        <taxon>Cytophagia</taxon>
        <taxon>Cytophagales</taxon>
        <taxon>Cyclobacteriaceae</taxon>
        <taxon>Algoriphagus</taxon>
    </lineage>
</organism>
<feature type="non-terminal residue" evidence="3">
    <location>
        <position position="805"/>
    </location>
</feature>
<dbReference type="InterPro" id="IPR035986">
    <property type="entry name" value="PKD_dom_sf"/>
</dbReference>
<accession>A0ABS3CAQ5</accession>
<evidence type="ECO:0000313" key="3">
    <source>
        <dbReference type="EMBL" id="MBN7814143.1"/>
    </source>
</evidence>
<feature type="domain" description="DUF7507" evidence="2">
    <location>
        <begin position="764"/>
        <end position="805"/>
    </location>
</feature>
<keyword evidence="4" id="KW-1185">Reference proteome</keyword>
<dbReference type="EMBL" id="JAFKCU010000001">
    <property type="protein sequence ID" value="MBN7814143.1"/>
    <property type="molecule type" value="Genomic_DNA"/>
</dbReference>
<evidence type="ECO:0000259" key="2">
    <source>
        <dbReference type="Pfam" id="PF24346"/>
    </source>
</evidence>
<feature type="domain" description="DUF7507" evidence="2">
    <location>
        <begin position="658"/>
        <end position="750"/>
    </location>
</feature>
<evidence type="ECO:0000256" key="1">
    <source>
        <dbReference type="SAM" id="Phobius"/>
    </source>
</evidence>
<evidence type="ECO:0000313" key="4">
    <source>
        <dbReference type="Proteomes" id="UP000664480"/>
    </source>
</evidence>
<reference evidence="3 4" key="1">
    <citation type="submission" date="2021-03" db="EMBL/GenBank/DDBJ databases">
        <title>novel species isolated from a fishpond in China.</title>
        <authorList>
            <person name="Lu H."/>
            <person name="Cai Z."/>
        </authorList>
    </citation>
    <scope>NUCLEOTIDE SEQUENCE [LARGE SCALE GENOMIC DNA]</scope>
    <source>
        <strain evidence="3 4">YJ13C</strain>
    </source>
</reference>
<name>A0ABS3CAQ5_9BACT</name>
<sequence length="805" mass="85116">MKKALRTRKILNNNDMDTLSNCQFNPRPQSSGFFERVKKEIDSLKTFKFLMILFFLVSNLAIAQTTINVVNPSGGFGIDGDLRSNFPAPSGVGDWFPGLSGSGGHVFTIVGGVPKAVNLSTSFYFRDELKGDALPNNAFAGSNKFFDNPSDWEWGTGDASQKNDIGNVFVHIAEVESNDPQEDGDQWIFVGADRLSNSGNSNIDFEFLQNNIIPVAPVGGGNGTFNATGPDGGRTVGDFLISVDFESTTNVQFYQWESDGNGGFTWVLATPGPNALAESSVGTNIDVLNTYGTGLYGADQFVEAAVNFTALLDILGNTCDGVSIGNIFIKSRASGSSSTSTLDDFISPVPVRIILGNAELSIEGEDLCSPSIDVSVTGIQGGEFFIDETGPSNTGTISINNNTGEIDLSLAGPGDTYKIGYQYFSVGGNQCEKFAYLDIVIPPQAPILTEQEFDYCVGSLSGEQAIPVSPDNGYTLIWYAADGITTLGSTPTFNTDTPGIYTYKVSQIKDGECESDQVTVTINVAACSLTLVKEATNGPDAEDCLDPTLNPTINYSFTVTNNGAYDLTTIQISDPLVGLSTITYQSGDAGDDDVLGVGETWIYTATYTITATDIENGQVVNQASASGQFNGFQVSDDSGTASDNDDPTVVPICQNYELSLDKQVVSGDPYAAVGDVVEYRYVITNTGNVTLDGPFSVTDDKIASIADVNGPLAPQASVTATGSYVISQADLDAGFVTNVASASGNGVTSNTDTETVDATQTRTLSLDKQVVSGDPYAAVGDVVEYRYVITNTGNVTLDGPFSVTD</sequence>
<dbReference type="InterPro" id="IPR055354">
    <property type="entry name" value="DUF7507"/>
</dbReference>
<dbReference type="Proteomes" id="UP000664480">
    <property type="component" value="Unassembled WGS sequence"/>
</dbReference>